<dbReference type="Proteomes" id="UP001165065">
    <property type="component" value="Unassembled WGS sequence"/>
</dbReference>
<evidence type="ECO:0000256" key="1">
    <source>
        <dbReference type="SAM" id="Phobius"/>
    </source>
</evidence>
<sequence length="391" mass="44035">MPFRAISSGIGLFFTVTFHFKFLCLILYEAWDKFDDLNNHSFRKDLDLSVGTPASFVSSGLPKCVGLLSFQRVTNGLLEGEESFSCSCNVAAIPIDDCNTEVNSWTANYPRSQDDPKQGTAWDQMDELVNENKADYTRTYLTFVANIPTFLCAVVWIVYIFRHLCKVDAKYGTLKWYIQLSRLNNMSLLRRTVIFFFFIQVFVLVVCFIIAGSMRAASNCDAGGNDCLDDEEDKETYLERVAKLFNKEFIFEQFLCFFVLFDLYDVIDEENALLNLESSAVGNLKCYWIGYLPNGPNEIKELIEDSALHILLFNKYNLKGDQNKCSVDLKKLLGVDGANKFAQEVLMVAREAYKERPEDEEIDVVGLGGEGGGVDQGVELTAIGVGVNPNV</sequence>
<feature type="transmembrane region" description="Helical" evidence="1">
    <location>
        <begin position="12"/>
        <end position="31"/>
    </location>
</feature>
<dbReference type="EMBL" id="BRYA01000263">
    <property type="protein sequence ID" value="GMI45741.1"/>
    <property type="molecule type" value="Genomic_DNA"/>
</dbReference>
<evidence type="ECO:0000313" key="2">
    <source>
        <dbReference type="EMBL" id="GMI45741.1"/>
    </source>
</evidence>
<proteinExistence type="predicted"/>
<keyword evidence="3" id="KW-1185">Reference proteome</keyword>
<dbReference type="OrthoDB" id="10343412at2759"/>
<gene>
    <name evidence="2" type="ORF">TrCOL_g13463</name>
</gene>
<organism evidence="2 3">
    <name type="scientific">Triparma columacea</name>
    <dbReference type="NCBI Taxonomy" id="722753"/>
    <lineage>
        <taxon>Eukaryota</taxon>
        <taxon>Sar</taxon>
        <taxon>Stramenopiles</taxon>
        <taxon>Ochrophyta</taxon>
        <taxon>Bolidophyceae</taxon>
        <taxon>Parmales</taxon>
        <taxon>Triparmaceae</taxon>
        <taxon>Triparma</taxon>
    </lineage>
</organism>
<accession>A0A9W7GJ95</accession>
<reference evidence="3" key="1">
    <citation type="journal article" date="2023" name="Commun. Biol.">
        <title>Genome analysis of Parmales, the sister group of diatoms, reveals the evolutionary specialization of diatoms from phago-mixotrophs to photoautotrophs.</title>
        <authorList>
            <person name="Ban H."/>
            <person name="Sato S."/>
            <person name="Yoshikawa S."/>
            <person name="Yamada K."/>
            <person name="Nakamura Y."/>
            <person name="Ichinomiya M."/>
            <person name="Sato N."/>
            <person name="Blanc-Mathieu R."/>
            <person name="Endo H."/>
            <person name="Kuwata A."/>
            <person name="Ogata H."/>
        </authorList>
    </citation>
    <scope>NUCLEOTIDE SEQUENCE [LARGE SCALE GENOMIC DNA]</scope>
</reference>
<keyword evidence="1" id="KW-1133">Transmembrane helix</keyword>
<comment type="caution">
    <text evidence="2">The sequence shown here is derived from an EMBL/GenBank/DDBJ whole genome shotgun (WGS) entry which is preliminary data.</text>
</comment>
<keyword evidence="1" id="KW-0472">Membrane</keyword>
<feature type="transmembrane region" description="Helical" evidence="1">
    <location>
        <begin position="192"/>
        <end position="211"/>
    </location>
</feature>
<protein>
    <submittedName>
        <fullName evidence="2">Uncharacterized protein</fullName>
    </submittedName>
</protein>
<keyword evidence="1" id="KW-0812">Transmembrane</keyword>
<name>A0A9W7GJ95_9STRA</name>
<dbReference type="AlphaFoldDB" id="A0A9W7GJ95"/>
<evidence type="ECO:0000313" key="3">
    <source>
        <dbReference type="Proteomes" id="UP001165065"/>
    </source>
</evidence>
<feature type="transmembrane region" description="Helical" evidence="1">
    <location>
        <begin position="140"/>
        <end position="161"/>
    </location>
</feature>